<name>A0A926NTB8_9HYPH</name>
<gene>
    <name evidence="3" type="ORF">HK439_12220</name>
</gene>
<dbReference type="PROSITE" id="PS50405">
    <property type="entry name" value="GST_CTER"/>
    <property type="match status" value="1"/>
</dbReference>
<dbReference type="RefSeq" id="WP_190291785.1">
    <property type="nucleotide sequence ID" value="NZ_JABFCZ010000012.1"/>
</dbReference>
<dbReference type="AlphaFoldDB" id="A0A926NTB8"/>
<dbReference type="PANTHER" id="PTHR44051:SF8">
    <property type="entry name" value="GLUTATHIONE S-TRANSFERASE GSTA"/>
    <property type="match status" value="1"/>
</dbReference>
<dbReference type="Pfam" id="PF13410">
    <property type="entry name" value="GST_C_2"/>
    <property type="match status" value="1"/>
</dbReference>
<dbReference type="SFLD" id="SFLDG00358">
    <property type="entry name" value="Main_(cytGST)"/>
    <property type="match status" value="1"/>
</dbReference>
<protein>
    <submittedName>
        <fullName evidence="3">Glutathione S-transferase family protein</fullName>
    </submittedName>
</protein>
<dbReference type="CDD" id="cd03057">
    <property type="entry name" value="GST_N_Beta"/>
    <property type="match status" value="1"/>
</dbReference>
<dbReference type="InterPro" id="IPR004045">
    <property type="entry name" value="Glutathione_S-Trfase_N"/>
</dbReference>
<evidence type="ECO:0000259" key="1">
    <source>
        <dbReference type="PROSITE" id="PS50404"/>
    </source>
</evidence>
<proteinExistence type="predicted"/>
<dbReference type="InterPro" id="IPR010987">
    <property type="entry name" value="Glutathione-S-Trfase_C-like"/>
</dbReference>
<dbReference type="SUPFAM" id="SSF47616">
    <property type="entry name" value="GST C-terminal domain-like"/>
    <property type="match status" value="1"/>
</dbReference>
<reference evidence="3" key="1">
    <citation type="submission" date="2020-05" db="EMBL/GenBank/DDBJ databases">
        <title>Identification of trans-AT polyketide cluster in two marine bacteria, producers of a novel glutaramide-containing polyketide sesbanimide D and analogs.</title>
        <authorList>
            <person name="Kacar D."/>
            <person name="Rodriguez P."/>
            <person name="Canedo L."/>
            <person name="Gonzalez E."/>
            <person name="Galan B."/>
            <person name="De La Calle F."/>
            <person name="Garcia J.L."/>
        </authorList>
    </citation>
    <scope>NUCLEOTIDE SEQUENCE</scope>
    <source>
        <strain evidence="3">PHM038</strain>
    </source>
</reference>
<evidence type="ECO:0000313" key="4">
    <source>
        <dbReference type="Proteomes" id="UP000598467"/>
    </source>
</evidence>
<dbReference type="SUPFAM" id="SSF52833">
    <property type="entry name" value="Thioredoxin-like"/>
    <property type="match status" value="1"/>
</dbReference>
<dbReference type="EMBL" id="JABFCZ010000012">
    <property type="protein sequence ID" value="MBD1547032.1"/>
    <property type="molecule type" value="Genomic_DNA"/>
</dbReference>
<sequence length="243" mass="27295">MSDPFKPDPDRLCLYGSFDSANLVVRFVLEELGLDYRFIAVDRAVRANKTPEFLKLNPQGLLPVLADPDLSEPVFETAAIILYLADKAQGLAPPFTSPERGRLLTWLFYLSNTLHADLRISFRPERYVADEAARWHLISGLEGRLIQAFDQLESAFERSGGLYVLGAEPSIVDFYAATCARWYQLYPEPKAFNRSAWPRLTAMIAKLQTRPAVIRAREMEQIPGPAFLDPQRPAIDPAALTGI</sequence>
<feature type="domain" description="GST C-terminal" evidence="2">
    <location>
        <begin position="96"/>
        <end position="226"/>
    </location>
</feature>
<dbReference type="CDD" id="cd03188">
    <property type="entry name" value="GST_C_Beta"/>
    <property type="match status" value="1"/>
</dbReference>
<dbReference type="InterPro" id="IPR040079">
    <property type="entry name" value="Glutathione_S-Trfase"/>
</dbReference>
<feature type="domain" description="GST N-terminal" evidence="1">
    <location>
        <begin position="9"/>
        <end position="92"/>
    </location>
</feature>
<dbReference type="PROSITE" id="PS50404">
    <property type="entry name" value="GST_NTER"/>
    <property type="match status" value="1"/>
</dbReference>
<dbReference type="InterPro" id="IPR036249">
    <property type="entry name" value="Thioredoxin-like_sf"/>
</dbReference>
<organism evidence="3 4">
    <name type="scientific">Roseibium aggregatum</name>
    <dbReference type="NCBI Taxonomy" id="187304"/>
    <lineage>
        <taxon>Bacteria</taxon>
        <taxon>Pseudomonadati</taxon>
        <taxon>Pseudomonadota</taxon>
        <taxon>Alphaproteobacteria</taxon>
        <taxon>Hyphomicrobiales</taxon>
        <taxon>Stappiaceae</taxon>
        <taxon>Roseibium</taxon>
    </lineage>
</organism>
<comment type="caution">
    <text evidence="3">The sequence shown here is derived from an EMBL/GenBank/DDBJ whole genome shotgun (WGS) entry which is preliminary data.</text>
</comment>
<dbReference type="SFLD" id="SFLDS00019">
    <property type="entry name" value="Glutathione_Transferase_(cytos"/>
    <property type="match status" value="1"/>
</dbReference>
<dbReference type="Proteomes" id="UP000598467">
    <property type="component" value="Unassembled WGS sequence"/>
</dbReference>
<dbReference type="Gene3D" id="3.40.30.10">
    <property type="entry name" value="Glutaredoxin"/>
    <property type="match status" value="1"/>
</dbReference>
<dbReference type="Gene3D" id="1.20.1050.10">
    <property type="match status" value="1"/>
</dbReference>
<dbReference type="Pfam" id="PF02798">
    <property type="entry name" value="GST_N"/>
    <property type="match status" value="1"/>
</dbReference>
<dbReference type="PANTHER" id="PTHR44051">
    <property type="entry name" value="GLUTATHIONE S-TRANSFERASE-RELATED"/>
    <property type="match status" value="1"/>
</dbReference>
<evidence type="ECO:0000313" key="3">
    <source>
        <dbReference type="EMBL" id="MBD1547032.1"/>
    </source>
</evidence>
<dbReference type="InterPro" id="IPR036282">
    <property type="entry name" value="Glutathione-S-Trfase_C_sf"/>
</dbReference>
<evidence type="ECO:0000259" key="2">
    <source>
        <dbReference type="PROSITE" id="PS50405"/>
    </source>
</evidence>
<accession>A0A926NTB8</accession>